<dbReference type="eggNOG" id="COG0518">
    <property type="taxonomic scope" value="Bacteria"/>
</dbReference>
<dbReference type="InterPro" id="IPR029062">
    <property type="entry name" value="Class_I_gatase-like"/>
</dbReference>
<dbReference type="HOGENOM" id="CLU_054974_3_1_4"/>
<dbReference type="EC" id="6.3.5.2" evidence="2"/>
<dbReference type="KEGG" id="bmj:BMULJ_03194"/>
<dbReference type="STRING" id="395019.BMULJ_03194"/>
<protein>
    <submittedName>
        <fullName evidence="2">Glutamine-hydrolysing GMP synthase</fullName>
        <ecNumber evidence="2">6.3.5.2</ecNumber>
    </submittedName>
</protein>
<evidence type="ECO:0000259" key="1">
    <source>
        <dbReference type="Pfam" id="PF00117"/>
    </source>
</evidence>
<dbReference type="CDD" id="cd01741">
    <property type="entry name" value="GATase1_1"/>
    <property type="match status" value="1"/>
</dbReference>
<keyword evidence="2" id="KW-0436">Ligase</keyword>
<reference evidence="2 3" key="1">
    <citation type="submission" date="2007-04" db="EMBL/GenBank/DDBJ databases">
        <title>Complete genome sequence of Burkholderia multivorans ATCC 17616.</title>
        <authorList>
            <person name="Ohtsubo Y."/>
            <person name="Yamashita A."/>
            <person name="Kurokawa K."/>
            <person name="Takami H."/>
            <person name="Yuhara S."/>
            <person name="Nishiyama E."/>
            <person name="Endo R."/>
            <person name="Miyazaki R."/>
            <person name="Ono A."/>
            <person name="Yano K."/>
            <person name="Ito M."/>
            <person name="Sota M."/>
            <person name="Yuji N."/>
            <person name="Hattori M."/>
            <person name="Tsuda M."/>
        </authorList>
    </citation>
    <scope>NUCLEOTIDE SEQUENCE [LARGE SCALE GENOMIC DNA]</scope>
    <source>
        <strain evidence="3">ATCC 17616 / 249</strain>
    </source>
</reference>
<dbReference type="PANTHER" id="PTHR42695">
    <property type="entry name" value="GLUTAMINE AMIDOTRANSFERASE YLR126C-RELATED"/>
    <property type="match status" value="1"/>
</dbReference>
<keyword evidence="3" id="KW-1185">Reference proteome</keyword>
<feature type="domain" description="Glutamine amidotransferase" evidence="1">
    <location>
        <begin position="22"/>
        <end position="194"/>
    </location>
</feature>
<sequence>MMNAEVVAVRHVHFEDLGSFEQVLGERGRRVRYVDVGSSRVEVLDALEPSLLVVLGGPLSVYDDAQYPTIAPLAALVKQRIDAALPILGICLGAQFIARALGARVYPAAQVELGWSPLTLTDAGRASPLRHLDGATTSMLHWHGDTFDLPGGAIHLASTPACRHQAFSWGQHVLALQCHPEIRADRFEPWLIANAGEIASTPGIDARQLRDDTAQHGPTLEIAARTMFGEWLDSVGL</sequence>
<organism evidence="2 3">
    <name type="scientific">Burkholderia multivorans (strain ATCC 17616 / 249)</name>
    <dbReference type="NCBI Taxonomy" id="395019"/>
    <lineage>
        <taxon>Bacteria</taxon>
        <taxon>Pseudomonadati</taxon>
        <taxon>Pseudomonadota</taxon>
        <taxon>Betaproteobacteria</taxon>
        <taxon>Burkholderiales</taxon>
        <taxon>Burkholderiaceae</taxon>
        <taxon>Burkholderia</taxon>
        <taxon>Burkholderia cepacia complex</taxon>
    </lineage>
</organism>
<dbReference type="NCBIfam" id="NF005458">
    <property type="entry name" value="PRK07053.1"/>
    <property type="match status" value="1"/>
</dbReference>
<dbReference type="Pfam" id="PF00117">
    <property type="entry name" value="GATase"/>
    <property type="match status" value="1"/>
</dbReference>
<gene>
    <name evidence="2" type="primary">guaA</name>
    <name evidence="2" type="ordered locus">BMULJ_03194</name>
</gene>
<accession>A0A0H3KSI0</accession>
<dbReference type="InterPro" id="IPR017926">
    <property type="entry name" value="GATASE"/>
</dbReference>
<dbReference type="PROSITE" id="PS51273">
    <property type="entry name" value="GATASE_TYPE_1"/>
    <property type="match status" value="1"/>
</dbReference>
<dbReference type="GO" id="GO:0005829">
    <property type="term" value="C:cytosol"/>
    <property type="evidence" value="ECO:0007669"/>
    <property type="project" value="TreeGrafter"/>
</dbReference>
<dbReference type="EMBL" id="AP009385">
    <property type="protein sequence ID" value="BAG45068.1"/>
    <property type="molecule type" value="Genomic_DNA"/>
</dbReference>
<dbReference type="SUPFAM" id="SSF52317">
    <property type="entry name" value="Class I glutamine amidotransferase-like"/>
    <property type="match status" value="1"/>
</dbReference>
<evidence type="ECO:0000313" key="2">
    <source>
        <dbReference type="EMBL" id="BAG45068.1"/>
    </source>
</evidence>
<dbReference type="AlphaFoldDB" id="A0A0H3KSI0"/>
<proteinExistence type="predicted"/>
<dbReference type="GO" id="GO:0003922">
    <property type="term" value="F:GMP synthase (glutamine-hydrolyzing) activity"/>
    <property type="evidence" value="ECO:0007669"/>
    <property type="project" value="UniProtKB-EC"/>
</dbReference>
<dbReference type="Proteomes" id="UP000008815">
    <property type="component" value="Chromosome 1"/>
</dbReference>
<dbReference type="PANTHER" id="PTHR42695:SF5">
    <property type="entry name" value="GLUTAMINE AMIDOTRANSFERASE YLR126C-RELATED"/>
    <property type="match status" value="1"/>
</dbReference>
<dbReference type="InterPro" id="IPR044992">
    <property type="entry name" value="ChyE-like"/>
</dbReference>
<name>A0A0H3KSI0_BURM1</name>
<dbReference type="Gene3D" id="3.40.50.880">
    <property type="match status" value="1"/>
</dbReference>
<evidence type="ECO:0000313" key="3">
    <source>
        <dbReference type="Proteomes" id="UP000008815"/>
    </source>
</evidence>